<feature type="transmembrane region" description="Helical" evidence="16">
    <location>
        <begin position="346"/>
        <end position="371"/>
    </location>
</feature>
<organism evidence="18 19">
    <name type="scientific">Tistlia consotensis USBA 355</name>
    <dbReference type="NCBI Taxonomy" id="560819"/>
    <lineage>
        <taxon>Bacteria</taxon>
        <taxon>Pseudomonadati</taxon>
        <taxon>Pseudomonadota</taxon>
        <taxon>Alphaproteobacteria</taxon>
        <taxon>Rhodospirillales</taxon>
        <taxon>Rhodovibrionaceae</taxon>
        <taxon>Tistlia</taxon>
    </lineage>
</organism>
<dbReference type="PROSITE" id="PS01047">
    <property type="entry name" value="HMA_1"/>
    <property type="match status" value="1"/>
</dbReference>
<dbReference type="NCBIfam" id="TIGR01511">
    <property type="entry name" value="ATPase-IB1_Cu"/>
    <property type="match status" value="1"/>
</dbReference>
<dbReference type="InterPro" id="IPR023298">
    <property type="entry name" value="ATPase_P-typ_TM_dom_sf"/>
</dbReference>
<dbReference type="Pfam" id="PF00702">
    <property type="entry name" value="Hydrolase"/>
    <property type="match status" value="1"/>
</dbReference>
<evidence type="ECO:0000256" key="6">
    <source>
        <dbReference type="ARBA" id="ARBA00022737"/>
    </source>
</evidence>
<dbReference type="Gene3D" id="3.40.50.1000">
    <property type="entry name" value="HAD superfamily/HAD-like"/>
    <property type="match status" value="1"/>
</dbReference>
<dbReference type="PROSITE" id="PS01229">
    <property type="entry name" value="COF_2"/>
    <property type="match status" value="1"/>
</dbReference>
<dbReference type="AlphaFoldDB" id="A0A1Y6CJF6"/>
<keyword evidence="8" id="KW-0187">Copper transport</keyword>
<dbReference type="SFLD" id="SFLDF00027">
    <property type="entry name" value="p-type_atpase"/>
    <property type="match status" value="1"/>
</dbReference>
<dbReference type="InterPro" id="IPR044492">
    <property type="entry name" value="P_typ_ATPase_HD_dom"/>
</dbReference>
<dbReference type="InterPro" id="IPR023214">
    <property type="entry name" value="HAD_sf"/>
</dbReference>
<dbReference type="InterPro" id="IPR001757">
    <property type="entry name" value="P_typ_ATPase"/>
</dbReference>
<dbReference type="GO" id="GO:0005507">
    <property type="term" value="F:copper ion binding"/>
    <property type="evidence" value="ECO:0007669"/>
    <property type="project" value="InterPro"/>
</dbReference>
<accession>A0A1Y6CJF6</accession>
<evidence type="ECO:0000256" key="13">
    <source>
        <dbReference type="ARBA" id="ARBA00023008"/>
    </source>
</evidence>
<sequence length="925" mass="94432">MTDSIIEDPAAATSPRALALRVEGMHCGGCAGKVRRALEAVEGVASAEVDHAAGRAEVTLADAAVEPGTLLAALREAGYPAGLEAPGEAPAAEPADRTTVLRVEGMRCGNCAAKVRRTLEAVEGVASAEVDHAAGRAEVALADPPAARERLVAALQAAGYPAAPWSEPSAAPCRPAAVDEAPADTTGRAASSSLDLAIEGMTCASCVASVEKALLGVPGVASASVNLANRRARVGLERAVAPALLERAVAEAGYKAESLSGRPRSAAAESAAEQRRLRRDLATVGIAALLTLPLVGQMVLSLLGIDASLPPLLQLALAAPVQFWAGARFYRAAWPALKRGRGNMDLLVALGTSAAFGLSLVLTLTAGAAMLSWHGPHLYYEAAAAVVTLVLLGRVLEERARHRTSAAVRALLALKPEIAHVERNGAWTDLPATELKLGDRIAVRPGERVPADAEVRDGESQADEALLTGESLPVDKAPGDALVTGSINGSGLLIAEVTATGEATRLARIVRLVEGAQASKPPVQKLVDRISAVFVPVVVAIALVTLAGWLVAGAALSTAILHAVAVLVIACPCALGLATPAAIMVGMGVAARNGVLIKDSAALEAARRLDTVVFDKTGTLTLGRPSLVETVAAAEGGAEALLRLVASAQQGSEHPLAGAILAAASEAGLGLSAPSGFKALAGRGIEAEVEGRRLAAGNRRLMAERAVPTAALEEAAGRLERRGLTVVWVALDGVPAGLLALGDELRPGAAEAVTALQTRGLEVVLLTGDNRRAADAVATAAGIPRVVAEVLPEDKAAEIARLQGEGRRVAMVGDGVNDAPALARAELGIAMGEGSDVALETAPVALMRAEPLLVAEAVDLAKAIHRKIAENLFWAFVYNAVAIPFAAFGLLSPVVAGAAMALSSVSVVGNALLLNRHRSRVRRAR</sequence>
<keyword evidence="9 16" id="KW-0067">ATP-binding</keyword>
<dbReference type="InterPro" id="IPR023299">
    <property type="entry name" value="ATPase_P-typ_cyto_dom_N"/>
</dbReference>
<dbReference type="InterPro" id="IPR008250">
    <property type="entry name" value="ATPase_P-typ_transduc_dom_A_sf"/>
</dbReference>
<dbReference type="GO" id="GO:0012505">
    <property type="term" value="C:endomembrane system"/>
    <property type="evidence" value="ECO:0007669"/>
    <property type="project" value="UniProtKB-SubCell"/>
</dbReference>
<dbReference type="InterPro" id="IPR006121">
    <property type="entry name" value="HMA_dom"/>
</dbReference>
<dbReference type="Gene3D" id="2.70.150.10">
    <property type="entry name" value="Calcium-transporting ATPase, cytoplasmic transduction domain A"/>
    <property type="match status" value="1"/>
</dbReference>
<dbReference type="SUPFAM" id="SSF56784">
    <property type="entry name" value="HAD-like"/>
    <property type="match status" value="1"/>
</dbReference>
<dbReference type="SUPFAM" id="SSF81665">
    <property type="entry name" value="Calcium ATPase, transmembrane domain M"/>
    <property type="match status" value="1"/>
</dbReference>
<dbReference type="GO" id="GO:0043682">
    <property type="term" value="F:P-type divalent copper transporter activity"/>
    <property type="evidence" value="ECO:0007669"/>
    <property type="project" value="TreeGrafter"/>
</dbReference>
<dbReference type="Gene3D" id="3.40.1110.10">
    <property type="entry name" value="Calcium-transporting ATPase, cytoplasmic domain N"/>
    <property type="match status" value="1"/>
</dbReference>
<dbReference type="PRINTS" id="PR00942">
    <property type="entry name" value="CUATPASEI"/>
</dbReference>
<evidence type="ECO:0000256" key="2">
    <source>
        <dbReference type="ARBA" id="ARBA00006024"/>
    </source>
</evidence>
<dbReference type="PROSITE" id="PS50846">
    <property type="entry name" value="HMA_2"/>
    <property type="match status" value="3"/>
</dbReference>
<evidence type="ECO:0000256" key="5">
    <source>
        <dbReference type="ARBA" id="ARBA00022723"/>
    </source>
</evidence>
<dbReference type="NCBIfam" id="TIGR01494">
    <property type="entry name" value="ATPase_P-type"/>
    <property type="match status" value="1"/>
</dbReference>
<dbReference type="InterPro" id="IPR017969">
    <property type="entry name" value="Heavy-metal-associated_CS"/>
</dbReference>
<dbReference type="PRINTS" id="PR00943">
    <property type="entry name" value="CUATPASE"/>
</dbReference>
<dbReference type="PANTHER" id="PTHR43520:SF8">
    <property type="entry name" value="P-TYPE CU(+) TRANSPORTER"/>
    <property type="match status" value="1"/>
</dbReference>
<dbReference type="Pfam" id="PF00122">
    <property type="entry name" value="E1-E2_ATPase"/>
    <property type="match status" value="1"/>
</dbReference>
<comment type="subcellular location">
    <subcellularLocation>
        <location evidence="16">Cell membrane</location>
    </subcellularLocation>
    <subcellularLocation>
        <location evidence="1">Endomembrane system</location>
        <topology evidence="1">Multi-pass membrane protein</topology>
    </subcellularLocation>
</comment>
<keyword evidence="16" id="KW-1003">Cell membrane</keyword>
<feature type="transmembrane region" description="Helical" evidence="16">
    <location>
        <begin position="377"/>
        <end position="396"/>
    </location>
</feature>
<dbReference type="RefSeq" id="WP_085125578.1">
    <property type="nucleotide sequence ID" value="NZ_FWZX01000029.1"/>
</dbReference>
<keyword evidence="13" id="KW-0186">Copper</keyword>
<dbReference type="GO" id="GO:0005524">
    <property type="term" value="F:ATP binding"/>
    <property type="evidence" value="ECO:0007669"/>
    <property type="project" value="UniProtKB-UniRule"/>
</dbReference>
<dbReference type="GO" id="GO:0005886">
    <property type="term" value="C:plasma membrane"/>
    <property type="evidence" value="ECO:0007669"/>
    <property type="project" value="UniProtKB-SubCell"/>
</dbReference>
<proteinExistence type="inferred from homology"/>
<evidence type="ECO:0000313" key="18">
    <source>
        <dbReference type="EMBL" id="SMF69877.1"/>
    </source>
</evidence>
<evidence type="ECO:0000256" key="4">
    <source>
        <dbReference type="ARBA" id="ARBA00022692"/>
    </source>
</evidence>
<keyword evidence="5 16" id="KW-0479">Metal-binding</keyword>
<dbReference type="SUPFAM" id="SSF81653">
    <property type="entry name" value="Calcium ATPase, transduction domain A"/>
    <property type="match status" value="1"/>
</dbReference>
<evidence type="ECO:0000256" key="9">
    <source>
        <dbReference type="ARBA" id="ARBA00022840"/>
    </source>
</evidence>
<keyword evidence="7 16" id="KW-0547">Nucleotide-binding</keyword>
<feature type="domain" description="HMA" evidence="17">
    <location>
        <begin position="192"/>
        <end position="257"/>
    </location>
</feature>
<dbReference type="GO" id="GO:0016887">
    <property type="term" value="F:ATP hydrolysis activity"/>
    <property type="evidence" value="ECO:0007669"/>
    <property type="project" value="InterPro"/>
</dbReference>
<evidence type="ECO:0000256" key="15">
    <source>
        <dbReference type="ARBA" id="ARBA00023136"/>
    </source>
</evidence>
<evidence type="ECO:0000256" key="1">
    <source>
        <dbReference type="ARBA" id="ARBA00004127"/>
    </source>
</evidence>
<evidence type="ECO:0000256" key="8">
    <source>
        <dbReference type="ARBA" id="ARBA00022796"/>
    </source>
</evidence>
<dbReference type="EMBL" id="FWZX01000029">
    <property type="protein sequence ID" value="SMF69877.1"/>
    <property type="molecule type" value="Genomic_DNA"/>
</dbReference>
<feature type="domain" description="HMA" evidence="17">
    <location>
        <begin position="97"/>
        <end position="163"/>
    </location>
</feature>
<reference evidence="18 19" key="1">
    <citation type="submission" date="2017-04" db="EMBL/GenBank/DDBJ databases">
        <authorList>
            <person name="Afonso C.L."/>
            <person name="Miller P.J."/>
            <person name="Scott M.A."/>
            <person name="Spackman E."/>
            <person name="Goraichik I."/>
            <person name="Dimitrov K.M."/>
            <person name="Suarez D.L."/>
            <person name="Swayne D.E."/>
        </authorList>
    </citation>
    <scope>NUCLEOTIDE SEQUENCE [LARGE SCALE GENOMIC DNA]</scope>
    <source>
        <strain evidence="18 19">USBA 355</strain>
    </source>
</reference>
<keyword evidence="14" id="KW-0406">Ion transport</keyword>
<evidence type="ECO:0000256" key="3">
    <source>
        <dbReference type="ARBA" id="ARBA00022448"/>
    </source>
</evidence>
<feature type="transmembrane region" description="Helical" evidence="16">
    <location>
        <begin position="281"/>
        <end position="300"/>
    </location>
</feature>
<dbReference type="PROSITE" id="PS00154">
    <property type="entry name" value="ATPASE_E1_E2"/>
    <property type="match status" value="1"/>
</dbReference>
<dbReference type="FunFam" id="3.30.70.100:FF:000001">
    <property type="entry name" value="ATPase copper transporting beta"/>
    <property type="match status" value="1"/>
</dbReference>
<name>A0A1Y6CJF6_9PROT</name>
<dbReference type="SFLD" id="SFLDG00002">
    <property type="entry name" value="C1.7:_P-type_atpase_like"/>
    <property type="match status" value="1"/>
</dbReference>
<feature type="transmembrane region" description="Helical" evidence="16">
    <location>
        <begin position="530"/>
        <end position="552"/>
    </location>
</feature>
<dbReference type="InterPro" id="IPR059000">
    <property type="entry name" value="ATPase_P-type_domA"/>
</dbReference>
<dbReference type="PANTHER" id="PTHR43520">
    <property type="entry name" value="ATP7, ISOFORM B"/>
    <property type="match status" value="1"/>
</dbReference>
<dbReference type="CDD" id="cd00371">
    <property type="entry name" value="HMA"/>
    <property type="match status" value="3"/>
</dbReference>
<keyword evidence="15 16" id="KW-0472">Membrane</keyword>
<evidence type="ECO:0000256" key="11">
    <source>
        <dbReference type="ARBA" id="ARBA00022967"/>
    </source>
</evidence>
<evidence type="ECO:0000256" key="12">
    <source>
        <dbReference type="ARBA" id="ARBA00022989"/>
    </source>
</evidence>
<dbReference type="InterPro" id="IPR036163">
    <property type="entry name" value="HMA_dom_sf"/>
</dbReference>
<dbReference type="FunFam" id="2.70.150.10:FF:000002">
    <property type="entry name" value="Copper-transporting ATPase 1, putative"/>
    <property type="match status" value="1"/>
</dbReference>
<keyword evidence="4 16" id="KW-0812">Transmembrane</keyword>
<dbReference type="SFLD" id="SFLDS00003">
    <property type="entry name" value="Haloacid_Dehalogenase"/>
    <property type="match status" value="1"/>
</dbReference>
<dbReference type="Proteomes" id="UP000192917">
    <property type="component" value="Unassembled WGS sequence"/>
</dbReference>
<keyword evidence="11" id="KW-1278">Translocase</keyword>
<dbReference type="Gene3D" id="3.30.70.100">
    <property type="match status" value="3"/>
</dbReference>
<comment type="similarity">
    <text evidence="2 16">Belongs to the cation transport ATPase (P-type) (TC 3.A.3) family. Type IB subfamily.</text>
</comment>
<evidence type="ECO:0000256" key="7">
    <source>
        <dbReference type="ARBA" id="ARBA00022741"/>
    </source>
</evidence>
<feature type="domain" description="HMA" evidence="17">
    <location>
        <begin position="16"/>
        <end position="82"/>
    </location>
</feature>
<protein>
    <submittedName>
        <fullName evidence="18">Cu+-exporting ATPase</fullName>
    </submittedName>
</protein>
<keyword evidence="6" id="KW-0677">Repeat</keyword>
<dbReference type="InterPro" id="IPR006122">
    <property type="entry name" value="HMA_Cu_ion-bd"/>
</dbReference>
<dbReference type="InterPro" id="IPR036412">
    <property type="entry name" value="HAD-like_sf"/>
</dbReference>
<evidence type="ECO:0000256" key="14">
    <source>
        <dbReference type="ARBA" id="ARBA00023065"/>
    </source>
</evidence>
<feature type="transmembrane region" description="Helical" evidence="16">
    <location>
        <begin position="564"/>
        <end position="590"/>
    </location>
</feature>
<dbReference type="InterPro" id="IPR027256">
    <property type="entry name" value="P-typ_ATPase_IB"/>
</dbReference>
<dbReference type="GO" id="GO:0055070">
    <property type="term" value="P:copper ion homeostasis"/>
    <property type="evidence" value="ECO:0007669"/>
    <property type="project" value="TreeGrafter"/>
</dbReference>
<dbReference type="NCBIfam" id="TIGR01525">
    <property type="entry name" value="ATPase-IB_hvy"/>
    <property type="match status" value="1"/>
</dbReference>
<dbReference type="PRINTS" id="PR00119">
    <property type="entry name" value="CATATPASE"/>
</dbReference>
<evidence type="ECO:0000259" key="17">
    <source>
        <dbReference type="PROSITE" id="PS50846"/>
    </source>
</evidence>
<dbReference type="InterPro" id="IPR018303">
    <property type="entry name" value="ATPase_P-typ_P_site"/>
</dbReference>
<dbReference type="STRING" id="560819.SAMN05428998_12925"/>
<dbReference type="SUPFAM" id="SSF55008">
    <property type="entry name" value="HMA, heavy metal-associated domain"/>
    <property type="match status" value="3"/>
</dbReference>
<keyword evidence="12 16" id="KW-1133">Transmembrane helix</keyword>
<dbReference type="Pfam" id="PF00403">
    <property type="entry name" value="HMA"/>
    <property type="match status" value="3"/>
</dbReference>
<keyword evidence="19" id="KW-1185">Reference proteome</keyword>
<gene>
    <name evidence="18" type="ORF">SAMN05428998_12925</name>
</gene>
<feature type="transmembrane region" description="Helical" evidence="16">
    <location>
        <begin position="897"/>
        <end position="915"/>
    </location>
</feature>
<evidence type="ECO:0000256" key="10">
    <source>
        <dbReference type="ARBA" id="ARBA00022842"/>
    </source>
</evidence>
<feature type="transmembrane region" description="Helical" evidence="16">
    <location>
        <begin position="872"/>
        <end position="891"/>
    </location>
</feature>
<keyword evidence="3" id="KW-0813">Transport</keyword>
<dbReference type="NCBIfam" id="TIGR00003">
    <property type="entry name" value="copper ion binding protein"/>
    <property type="match status" value="1"/>
</dbReference>
<evidence type="ECO:0000256" key="16">
    <source>
        <dbReference type="RuleBase" id="RU362081"/>
    </source>
</evidence>
<evidence type="ECO:0000313" key="19">
    <source>
        <dbReference type="Proteomes" id="UP000192917"/>
    </source>
</evidence>
<keyword evidence="10" id="KW-0460">Magnesium</keyword>
<feature type="transmembrane region" description="Helical" evidence="16">
    <location>
        <begin position="312"/>
        <end position="334"/>
    </location>
</feature>
<dbReference type="CDD" id="cd02094">
    <property type="entry name" value="P-type_ATPase_Cu-like"/>
    <property type="match status" value="1"/>
</dbReference>